<organism evidence="1 2">
    <name type="scientific">Diploscapter pachys</name>
    <dbReference type="NCBI Taxonomy" id="2018661"/>
    <lineage>
        <taxon>Eukaryota</taxon>
        <taxon>Metazoa</taxon>
        <taxon>Ecdysozoa</taxon>
        <taxon>Nematoda</taxon>
        <taxon>Chromadorea</taxon>
        <taxon>Rhabditida</taxon>
        <taxon>Rhabditina</taxon>
        <taxon>Rhabditomorpha</taxon>
        <taxon>Rhabditoidea</taxon>
        <taxon>Rhabditidae</taxon>
        <taxon>Diploscapter</taxon>
    </lineage>
</organism>
<reference evidence="1 2" key="1">
    <citation type="journal article" date="2017" name="Curr. Biol.">
        <title>Genome architecture and evolution of a unichromosomal asexual nematode.</title>
        <authorList>
            <person name="Fradin H."/>
            <person name="Zegar C."/>
            <person name="Gutwein M."/>
            <person name="Lucas J."/>
            <person name="Kovtun M."/>
            <person name="Corcoran D."/>
            <person name="Baugh L.R."/>
            <person name="Kiontke K."/>
            <person name="Gunsalus K."/>
            <person name="Fitch D.H."/>
            <person name="Piano F."/>
        </authorList>
    </citation>
    <scope>NUCLEOTIDE SEQUENCE [LARGE SCALE GENOMIC DNA]</scope>
    <source>
        <strain evidence="1">PF1309</strain>
    </source>
</reference>
<dbReference type="AlphaFoldDB" id="A0A2A2KXQ4"/>
<accession>A0A2A2KXQ4</accession>
<gene>
    <name evidence="1" type="ORF">WR25_27097</name>
</gene>
<evidence type="ECO:0000313" key="2">
    <source>
        <dbReference type="Proteomes" id="UP000218231"/>
    </source>
</evidence>
<evidence type="ECO:0008006" key="3">
    <source>
        <dbReference type="Google" id="ProtNLM"/>
    </source>
</evidence>
<dbReference type="Gene3D" id="1.10.510.10">
    <property type="entry name" value="Transferase(Phosphotransferase) domain 1"/>
    <property type="match status" value="1"/>
</dbReference>
<name>A0A2A2KXQ4_9BILA</name>
<proteinExistence type="predicted"/>
<dbReference type="SUPFAM" id="SSF56112">
    <property type="entry name" value="Protein kinase-like (PK-like)"/>
    <property type="match status" value="1"/>
</dbReference>
<dbReference type="InterPro" id="IPR011009">
    <property type="entry name" value="Kinase-like_dom_sf"/>
</dbReference>
<keyword evidence="2" id="KW-1185">Reference proteome</keyword>
<evidence type="ECO:0000313" key="1">
    <source>
        <dbReference type="EMBL" id="PAV78718.1"/>
    </source>
</evidence>
<dbReference type="EMBL" id="LIAE01007525">
    <property type="protein sequence ID" value="PAV78718.1"/>
    <property type="molecule type" value="Genomic_DNA"/>
</dbReference>
<comment type="caution">
    <text evidence="1">The sequence shown here is derived from an EMBL/GenBank/DDBJ whole genome shotgun (WGS) entry which is preliminary data.</text>
</comment>
<dbReference type="Proteomes" id="UP000218231">
    <property type="component" value="Unassembled WGS sequence"/>
</dbReference>
<protein>
    <recommendedName>
        <fullName evidence="3">Protein kinase domain-containing protein</fullName>
    </recommendedName>
</protein>
<sequence>MEPRMIEEAELSLATTNLEREIRLCCKNRQLYGCIYDPLIESAHEMQSLSSLLHRIGKVPLEECYVARIVKGRSVIHRTSMIDSADIVSCLLQLHRKHIRHGEITAQNVLINSELRARLCMPRELRIVDKRELADDIRQLGILVHCLVYSREPQYDDVRGID</sequence>